<dbReference type="EMBL" id="CAUYUJ010020549">
    <property type="protein sequence ID" value="CAK0899108.1"/>
    <property type="molecule type" value="Genomic_DNA"/>
</dbReference>
<feature type="signal peptide" evidence="1">
    <location>
        <begin position="1"/>
        <end position="22"/>
    </location>
</feature>
<proteinExistence type="predicted"/>
<evidence type="ECO:0000256" key="1">
    <source>
        <dbReference type="SAM" id="SignalP"/>
    </source>
</evidence>
<feature type="chain" id="PRO_5047006235" evidence="1">
    <location>
        <begin position="23"/>
        <end position="111"/>
    </location>
</feature>
<comment type="caution">
    <text evidence="2">The sequence shown here is derived from an EMBL/GenBank/DDBJ whole genome shotgun (WGS) entry which is preliminary data.</text>
</comment>
<organism evidence="2 3">
    <name type="scientific">Prorocentrum cordatum</name>
    <dbReference type="NCBI Taxonomy" id="2364126"/>
    <lineage>
        <taxon>Eukaryota</taxon>
        <taxon>Sar</taxon>
        <taxon>Alveolata</taxon>
        <taxon>Dinophyceae</taxon>
        <taxon>Prorocentrales</taxon>
        <taxon>Prorocentraceae</taxon>
        <taxon>Prorocentrum</taxon>
    </lineage>
</organism>
<keyword evidence="3" id="KW-1185">Reference proteome</keyword>
<evidence type="ECO:0000313" key="3">
    <source>
        <dbReference type="Proteomes" id="UP001189429"/>
    </source>
</evidence>
<keyword evidence="1" id="KW-0732">Signal</keyword>
<name>A0ABN9XHA4_9DINO</name>
<accession>A0ABN9XHA4</accession>
<gene>
    <name evidence="2" type="ORF">PCOR1329_LOCUS76701</name>
</gene>
<evidence type="ECO:0000313" key="2">
    <source>
        <dbReference type="EMBL" id="CAK0899108.1"/>
    </source>
</evidence>
<protein>
    <submittedName>
        <fullName evidence="2">Uncharacterized protein</fullName>
    </submittedName>
</protein>
<reference evidence="2" key="1">
    <citation type="submission" date="2023-10" db="EMBL/GenBank/DDBJ databases">
        <authorList>
            <person name="Chen Y."/>
            <person name="Shah S."/>
            <person name="Dougan E. K."/>
            <person name="Thang M."/>
            <person name="Chan C."/>
        </authorList>
    </citation>
    <scope>NUCLEOTIDE SEQUENCE [LARGE SCALE GENOMIC DNA]</scope>
</reference>
<sequence length="111" mass="12079">MHDATFLGFHLQFLEYLAQVAAQGMQVSAGDGARVVTAADQEDPVKCALVQQCKQFQRRGPTEQQAWWAYCDSSYSGIRDPSRHDVNSLSNFLALYMDGGAAARSGGGSYV</sequence>
<dbReference type="Proteomes" id="UP001189429">
    <property type="component" value="Unassembled WGS sequence"/>
</dbReference>